<keyword evidence="1" id="KW-0812">Transmembrane</keyword>
<gene>
    <name evidence="3" type="ORF">LCGC14_2577170</name>
</gene>
<keyword evidence="1" id="KW-0472">Membrane</keyword>
<dbReference type="AlphaFoldDB" id="A0A0F9D883"/>
<dbReference type="PIRSF" id="PIRSF038959">
    <property type="entry name" value="SdpI"/>
    <property type="match status" value="1"/>
</dbReference>
<feature type="transmembrane region" description="Helical" evidence="1">
    <location>
        <begin position="161"/>
        <end position="178"/>
    </location>
</feature>
<dbReference type="PANTHER" id="PTHR37810">
    <property type="entry name" value="IMMUNITY PROTEIN SDPI"/>
    <property type="match status" value="1"/>
</dbReference>
<protein>
    <recommendedName>
        <fullName evidence="2">DUF1648 domain-containing protein</fullName>
    </recommendedName>
</protein>
<accession>A0A0F9D883</accession>
<reference evidence="3" key="1">
    <citation type="journal article" date="2015" name="Nature">
        <title>Complex archaea that bridge the gap between prokaryotes and eukaryotes.</title>
        <authorList>
            <person name="Spang A."/>
            <person name="Saw J.H."/>
            <person name="Jorgensen S.L."/>
            <person name="Zaremba-Niedzwiedzka K."/>
            <person name="Martijn J."/>
            <person name="Lind A.E."/>
            <person name="van Eijk R."/>
            <person name="Schleper C."/>
            <person name="Guy L."/>
            <person name="Ettema T.J."/>
        </authorList>
    </citation>
    <scope>NUCLEOTIDE SEQUENCE</scope>
</reference>
<dbReference type="GO" id="GO:0009636">
    <property type="term" value="P:response to toxic substance"/>
    <property type="evidence" value="ECO:0007669"/>
    <property type="project" value="TreeGrafter"/>
</dbReference>
<sequence>MKKNKIIILGIISLSFIIAIYVYPQMPEKMASHWNAQGKVDDYISKFWSLFLMPIISIGLFLLFILIPKIDPLKENIEKFRKYFDGFIVLIMIFLFYVYLLTIFWNIGIRFNMTQFMMPALGILFYYCGILVENAKRNWFIGIRTPWTLSNEKVWDKTHKIGGKLFKVTGIIAFLGIFLPKYAIFFVIIPVISVAVYTIIYSYFEHQKEIN</sequence>
<feature type="transmembrane region" description="Helical" evidence="1">
    <location>
        <begin position="87"/>
        <end position="107"/>
    </location>
</feature>
<dbReference type="Pfam" id="PF13630">
    <property type="entry name" value="SdpI"/>
    <property type="match status" value="1"/>
</dbReference>
<organism evidence="3">
    <name type="scientific">marine sediment metagenome</name>
    <dbReference type="NCBI Taxonomy" id="412755"/>
    <lineage>
        <taxon>unclassified sequences</taxon>
        <taxon>metagenomes</taxon>
        <taxon>ecological metagenomes</taxon>
    </lineage>
</organism>
<feature type="transmembrane region" description="Helical" evidence="1">
    <location>
        <begin position="113"/>
        <end position="132"/>
    </location>
</feature>
<keyword evidence="1" id="KW-1133">Transmembrane helix</keyword>
<feature type="domain" description="DUF1648" evidence="2">
    <location>
        <begin position="11"/>
        <end position="57"/>
    </location>
</feature>
<feature type="transmembrane region" description="Helical" evidence="1">
    <location>
        <begin position="7"/>
        <end position="23"/>
    </location>
</feature>
<feature type="transmembrane region" description="Helical" evidence="1">
    <location>
        <begin position="184"/>
        <end position="204"/>
    </location>
</feature>
<dbReference type="InterPro" id="IPR012867">
    <property type="entry name" value="DUF1648"/>
</dbReference>
<name>A0A0F9D883_9ZZZZ</name>
<proteinExistence type="predicted"/>
<dbReference type="InterPro" id="IPR026272">
    <property type="entry name" value="SdpI"/>
</dbReference>
<evidence type="ECO:0000259" key="2">
    <source>
        <dbReference type="Pfam" id="PF07853"/>
    </source>
</evidence>
<comment type="caution">
    <text evidence="3">The sequence shown here is derived from an EMBL/GenBank/DDBJ whole genome shotgun (WGS) entry which is preliminary data.</text>
</comment>
<dbReference type="EMBL" id="LAZR01042929">
    <property type="protein sequence ID" value="KKL08308.1"/>
    <property type="molecule type" value="Genomic_DNA"/>
</dbReference>
<dbReference type="InterPro" id="IPR025962">
    <property type="entry name" value="SdpI/YhfL"/>
</dbReference>
<dbReference type="PANTHER" id="PTHR37810:SF5">
    <property type="entry name" value="IMMUNITY PROTEIN SDPI"/>
    <property type="match status" value="1"/>
</dbReference>
<evidence type="ECO:0000256" key="1">
    <source>
        <dbReference type="SAM" id="Phobius"/>
    </source>
</evidence>
<dbReference type="Pfam" id="PF07853">
    <property type="entry name" value="DUF1648"/>
    <property type="match status" value="1"/>
</dbReference>
<evidence type="ECO:0000313" key="3">
    <source>
        <dbReference type="EMBL" id="KKL08308.1"/>
    </source>
</evidence>
<feature type="transmembrane region" description="Helical" evidence="1">
    <location>
        <begin position="43"/>
        <end position="67"/>
    </location>
</feature>